<keyword evidence="4" id="KW-0106">Calcium</keyword>
<evidence type="ECO:0000313" key="7">
    <source>
        <dbReference type="EMBL" id="AZQ63830.1"/>
    </source>
</evidence>
<keyword evidence="2" id="KW-0479">Metal-binding</keyword>
<dbReference type="RefSeq" id="WP_126616920.1">
    <property type="nucleotide sequence ID" value="NZ_CP034562.1"/>
</dbReference>
<dbReference type="InterPro" id="IPR017850">
    <property type="entry name" value="Alkaline_phosphatase_core_sf"/>
</dbReference>
<dbReference type="InterPro" id="IPR000917">
    <property type="entry name" value="Sulfatase_N"/>
</dbReference>
<name>A0A3Q9FRZ5_9BACT</name>
<accession>A0A3Q9FRZ5</accession>
<dbReference type="GO" id="GO:0004065">
    <property type="term" value="F:arylsulfatase activity"/>
    <property type="evidence" value="ECO:0007669"/>
    <property type="project" value="TreeGrafter"/>
</dbReference>
<dbReference type="InterPro" id="IPR050738">
    <property type="entry name" value="Sulfatase"/>
</dbReference>
<dbReference type="PROSITE" id="PS00523">
    <property type="entry name" value="SULFATASE_1"/>
    <property type="match status" value="1"/>
</dbReference>
<dbReference type="SUPFAM" id="SSF53649">
    <property type="entry name" value="Alkaline phosphatase-like"/>
    <property type="match status" value="1"/>
</dbReference>
<evidence type="ECO:0000256" key="4">
    <source>
        <dbReference type="ARBA" id="ARBA00022837"/>
    </source>
</evidence>
<dbReference type="PANTHER" id="PTHR42693">
    <property type="entry name" value="ARYLSULFATASE FAMILY MEMBER"/>
    <property type="match status" value="1"/>
</dbReference>
<sequence length="473" mass="53793">MKTTTLLATLLTLITATFSVAQKQPNIVFLFADDAGYADFGFQGSKVYKTPNLDKLSKDGVIFDQMYVTASVCGPSRAGLLTGRYQQRYGFIENNVPGIMDDNSKFLGDEMGVPTNVKTMGERLQERGYKTAIFGKWHLGEADKYHPTKRGFDEFVGFRGGARSFFPYTDEQKKDPHNKNVGKGRWLERGFENFEEHEGYLTNVLADEACDFIERHKDERFFAFVSFNAVHLPLQIDPQDKETYPELEGVRRLNAQMTLSLDRACGQIIDKLEALGLAENTIIVFSNDNGGPSDKNASNNFPFAGVKGTQLEGGIRVPSFMVWPGKIKPNTRFEKSVMTFDLLPTFYTAAGGDASEINDIDGVDILPYLNGGKSGNLHEYMYWKWETRGVVRNGDWKLMRFPDRPAMLFNTKKDPGEQNDLSAKYPERVNKMFKELFAWEMQLERPMFMLRTAEEQWSANRFDQFRKPPAKVN</sequence>
<organism evidence="7 8">
    <name type="scientific">Flammeovirga pectinis</name>
    <dbReference type="NCBI Taxonomy" id="2494373"/>
    <lineage>
        <taxon>Bacteria</taxon>
        <taxon>Pseudomonadati</taxon>
        <taxon>Bacteroidota</taxon>
        <taxon>Cytophagia</taxon>
        <taxon>Cytophagales</taxon>
        <taxon>Flammeovirgaceae</taxon>
        <taxon>Flammeovirga</taxon>
    </lineage>
</organism>
<dbReference type="Gene3D" id="3.30.1120.10">
    <property type="match status" value="1"/>
</dbReference>
<dbReference type="PANTHER" id="PTHR42693:SF53">
    <property type="entry name" value="ENDO-4-O-SULFATASE"/>
    <property type="match status" value="1"/>
</dbReference>
<evidence type="ECO:0000313" key="8">
    <source>
        <dbReference type="Proteomes" id="UP000267268"/>
    </source>
</evidence>
<feature type="chain" id="PRO_5018611930" evidence="5">
    <location>
        <begin position="22"/>
        <end position="473"/>
    </location>
</feature>
<dbReference type="KEGG" id="fll:EI427_16830"/>
<comment type="similarity">
    <text evidence="1">Belongs to the sulfatase family.</text>
</comment>
<feature type="signal peptide" evidence="5">
    <location>
        <begin position="1"/>
        <end position="21"/>
    </location>
</feature>
<keyword evidence="8" id="KW-1185">Reference proteome</keyword>
<feature type="domain" description="Sulfatase N-terminal" evidence="6">
    <location>
        <begin position="25"/>
        <end position="351"/>
    </location>
</feature>
<keyword evidence="5" id="KW-0732">Signal</keyword>
<proteinExistence type="inferred from homology"/>
<dbReference type="AlphaFoldDB" id="A0A3Q9FRZ5"/>
<keyword evidence="3" id="KW-0378">Hydrolase</keyword>
<reference evidence="7 8" key="1">
    <citation type="submission" date="2018-12" db="EMBL/GenBank/DDBJ databases">
        <title>Flammeovirga pectinis sp. nov., isolated from the gut of the Korean scallop, Patinopecten yessoensis.</title>
        <authorList>
            <person name="Bae J.-W."/>
            <person name="Jeong Y.-S."/>
            <person name="Kang W."/>
        </authorList>
    </citation>
    <scope>NUCLEOTIDE SEQUENCE [LARGE SCALE GENOMIC DNA]</scope>
    <source>
        <strain evidence="7 8">L12M1</strain>
    </source>
</reference>
<evidence type="ECO:0000259" key="6">
    <source>
        <dbReference type="Pfam" id="PF00884"/>
    </source>
</evidence>
<protein>
    <submittedName>
        <fullName evidence="7">Sulfatase</fullName>
    </submittedName>
</protein>
<evidence type="ECO:0000256" key="1">
    <source>
        <dbReference type="ARBA" id="ARBA00008779"/>
    </source>
</evidence>
<dbReference type="EMBL" id="CP034562">
    <property type="protein sequence ID" value="AZQ63830.1"/>
    <property type="molecule type" value="Genomic_DNA"/>
</dbReference>
<gene>
    <name evidence="7" type="ORF">EI427_16830</name>
</gene>
<dbReference type="Proteomes" id="UP000267268">
    <property type="component" value="Chromosome 1"/>
</dbReference>
<evidence type="ECO:0000256" key="5">
    <source>
        <dbReference type="SAM" id="SignalP"/>
    </source>
</evidence>
<dbReference type="OrthoDB" id="9764377at2"/>
<dbReference type="GO" id="GO:0046872">
    <property type="term" value="F:metal ion binding"/>
    <property type="evidence" value="ECO:0007669"/>
    <property type="project" value="UniProtKB-KW"/>
</dbReference>
<evidence type="ECO:0000256" key="2">
    <source>
        <dbReference type="ARBA" id="ARBA00022723"/>
    </source>
</evidence>
<dbReference type="Pfam" id="PF00884">
    <property type="entry name" value="Sulfatase"/>
    <property type="match status" value="1"/>
</dbReference>
<dbReference type="Gene3D" id="3.40.720.10">
    <property type="entry name" value="Alkaline Phosphatase, subunit A"/>
    <property type="match status" value="1"/>
</dbReference>
<dbReference type="InterPro" id="IPR024607">
    <property type="entry name" value="Sulfatase_CS"/>
</dbReference>
<evidence type="ECO:0000256" key="3">
    <source>
        <dbReference type="ARBA" id="ARBA00022801"/>
    </source>
</evidence>